<dbReference type="InterPro" id="IPR002227">
    <property type="entry name" value="Tyrosinase_Cu-bd"/>
</dbReference>
<evidence type="ECO:0000313" key="6">
    <source>
        <dbReference type="Proteomes" id="UP000001881"/>
    </source>
</evidence>
<name>F7W5Z8_SORMK</name>
<dbReference type="PANTHER" id="PTHR11474:SF125">
    <property type="entry name" value="N-ACETYL-6-HYDROXYTRYPTOPHAN OXIDASE IVOB-RELATED"/>
    <property type="match status" value="1"/>
</dbReference>
<keyword evidence="1" id="KW-0479">Metal-binding</keyword>
<dbReference type="GO" id="GO:0016491">
    <property type="term" value="F:oxidoreductase activity"/>
    <property type="evidence" value="ECO:0007669"/>
    <property type="project" value="UniProtKB-KW"/>
</dbReference>
<dbReference type="AlphaFoldDB" id="F7W5Z8"/>
<proteinExistence type="predicted"/>
<organism evidence="5 6">
    <name type="scientific">Sordaria macrospora (strain ATCC MYA-333 / DSM 997 / K(L3346) / K-hell)</name>
    <dbReference type="NCBI Taxonomy" id="771870"/>
    <lineage>
        <taxon>Eukaryota</taxon>
        <taxon>Fungi</taxon>
        <taxon>Dikarya</taxon>
        <taxon>Ascomycota</taxon>
        <taxon>Pezizomycotina</taxon>
        <taxon>Sordariomycetes</taxon>
        <taxon>Sordariomycetidae</taxon>
        <taxon>Sordariales</taxon>
        <taxon>Sordariaceae</taxon>
        <taxon>Sordaria</taxon>
    </lineage>
</organism>
<dbReference type="InterPro" id="IPR008922">
    <property type="entry name" value="Di-copper_centre_dom_sf"/>
</dbReference>
<feature type="signal peptide" evidence="3">
    <location>
        <begin position="1"/>
        <end position="19"/>
    </location>
</feature>
<feature type="domain" description="Tyrosinase copper-binding" evidence="4">
    <location>
        <begin position="101"/>
        <end position="292"/>
    </location>
</feature>
<sequence>MHLPSALWLTAALSTPVSALNLPQWGQKAIDTGVALQGLNTLASKIAYQRLNGKCNKNNVRVRKEWRNLSKSERRDYLKAFKCILDTPSSLPAGEVPGALSAYDDFIYLHLNVTPIIHNTGTFLPWHRYYIHGFERALQKCGYKGPFAYWNHGLDVDNLLASPIFDGSDTSLGGNGDPLPHGDSGFIFPGFTEVNIIPAGPNGRGGGCVTKGPPGIAGMQTHLGPVALPKYGEPGNLTTAENPLADNKRCFTRDLSEGLGRKFATFRNTTDLILKSKNIFEFSSLLQGDPRYHPRHAGEFTSPDITCSVVIPGAMGSPDPVTRPSGFITRSSIASGGSGRTWTLGTGRASGAHTRTSICPQARTSRRTRQLPSAQQCLMCK</sequence>
<dbReference type="Gene3D" id="1.10.1280.10">
    <property type="entry name" value="Di-copper center containing domain from catechol oxidase"/>
    <property type="match status" value="1"/>
</dbReference>
<evidence type="ECO:0000256" key="2">
    <source>
        <dbReference type="ARBA" id="ARBA00023002"/>
    </source>
</evidence>
<gene>
    <name evidence="5" type="ORF">SMAC_06078</name>
</gene>
<dbReference type="InterPro" id="IPR050316">
    <property type="entry name" value="Tyrosinase/Hemocyanin"/>
</dbReference>
<keyword evidence="6" id="KW-1185">Reference proteome</keyword>
<keyword evidence="3" id="KW-0732">Signal</keyword>
<evidence type="ECO:0000256" key="3">
    <source>
        <dbReference type="SAM" id="SignalP"/>
    </source>
</evidence>
<comment type="caution">
    <text evidence="5">The sequence shown here is derived from an EMBL/GenBank/DDBJ whole genome shotgun (WGS) entry which is preliminary data.</text>
</comment>
<evidence type="ECO:0000313" key="5">
    <source>
        <dbReference type="EMBL" id="CCC12936.1"/>
    </source>
</evidence>
<evidence type="ECO:0000256" key="1">
    <source>
        <dbReference type="ARBA" id="ARBA00022723"/>
    </source>
</evidence>
<dbReference type="InParanoid" id="F7W5Z8"/>
<evidence type="ECO:0000259" key="4">
    <source>
        <dbReference type="Pfam" id="PF00264"/>
    </source>
</evidence>
<dbReference type="EMBL" id="CABT02000032">
    <property type="protein sequence ID" value="CCC12936.1"/>
    <property type="molecule type" value="Genomic_DNA"/>
</dbReference>
<dbReference type="GO" id="GO:0046872">
    <property type="term" value="F:metal ion binding"/>
    <property type="evidence" value="ECO:0007669"/>
    <property type="project" value="UniProtKB-KW"/>
</dbReference>
<dbReference type="HOGENOM" id="CLU_725973_0_0_1"/>
<dbReference type="STRING" id="771870.F7W5Z8"/>
<feature type="chain" id="PRO_5003364029" evidence="3">
    <location>
        <begin position="20"/>
        <end position="381"/>
    </location>
</feature>
<dbReference type="SUPFAM" id="SSF48056">
    <property type="entry name" value="Di-copper centre-containing domain"/>
    <property type="match status" value="1"/>
</dbReference>
<accession>F7W5Z8</accession>
<dbReference type="PANTHER" id="PTHR11474">
    <property type="entry name" value="TYROSINASE FAMILY MEMBER"/>
    <property type="match status" value="1"/>
</dbReference>
<protein>
    <submittedName>
        <fullName evidence="5">WGS project CABT00000000 data, contig 2.32</fullName>
    </submittedName>
</protein>
<reference evidence="5 6" key="1">
    <citation type="journal article" date="2010" name="PLoS Genet.">
        <title>De novo assembly of a 40 Mb eukaryotic genome from short sequence reads: Sordaria macrospora, a model organism for fungal morphogenesis.</title>
        <authorList>
            <person name="Nowrousian M."/>
            <person name="Stajich J."/>
            <person name="Chu M."/>
            <person name="Engh I."/>
            <person name="Espagne E."/>
            <person name="Halliday K."/>
            <person name="Kamerewerd J."/>
            <person name="Kempken F."/>
            <person name="Knab B."/>
            <person name="Kuo H.C."/>
            <person name="Osiewacz H.D."/>
            <person name="Poeggeler S."/>
            <person name="Read N."/>
            <person name="Seiler S."/>
            <person name="Smith K."/>
            <person name="Zickler D."/>
            <person name="Kueck U."/>
            <person name="Freitag M."/>
        </authorList>
    </citation>
    <scope>NUCLEOTIDE SEQUENCE [LARGE SCALE GENOMIC DNA]</scope>
    <source>
        <strain evidence="6">ATCC MYA-333 / DSM 997 / K(L3346) / K-hell</strain>
        <tissue evidence="5">Mycelium</tissue>
    </source>
</reference>
<keyword evidence="2" id="KW-0560">Oxidoreductase</keyword>
<dbReference type="eggNOG" id="ENOG502RM4B">
    <property type="taxonomic scope" value="Eukaryota"/>
</dbReference>
<dbReference type="OrthoDB" id="6132182at2759"/>
<dbReference type="VEuPathDB" id="FungiDB:SMAC_06078"/>
<dbReference type="Pfam" id="PF00264">
    <property type="entry name" value="Tyrosinase"/>
    <property type="match status" value="1"/>
</dbReference>
<dbReference type="Proteomes" id="UP000001881">
    <property type="component" value="Unassembled WGS sequence"/>
</dbReference>